<evidence type="ECO:0000256" key="1">
    <source>
        <dbReference type="ARBA" id="ARBA00005582"/>
    </source>
</evidence>
<evidence type="ECO:0000256" key="2">
    <source>
        <dbReference type="ARBA" id="ARBA00022801"/>
    </source>
</evidence>
<dbReference type="Proteomes" id="UP000677913">
    <property type="component" value="Unassembled WGS sequence"/>
</dbReference>
<keyword evidence="2 4" id="KW-0378">Hydrolase</keyword>
<dbReference type="InterPro" id="IPR020084">
    <property type="entry name" value="NUDIX_hydrolase_CS"/>
</dbReference>
<dbReference type="CDD" id="cd02883">
    <property type="entry name" value="NUDIX_Hydrolase"/>
    <property type="match status" value="1"/>
</dbReference>
<protein>
    <submittedName>
        <fullName evidence="4">NUDIX hydrolase</fullName>
    </submittedName>
</protein>
<dbReference type="AlphaFoldDB" id="A0A8J8BE15"/>
<keyword evidence="5" id="KW-1185">Reference proteome</keyword>
<sequence>MQQTEANHNPSSRYLGGAFAFLFDDKGRFLLLGERPDTRKYMWDLPGGTLTDEEPPVEALHREVFEETGLRLRLLSPLCWLKWDRHRSGAPILVAFYVAHVVAPDDVRLSEEHTEYRWVTMEEFEYERLAVSAEEEIVRECFALYRQCQCTDR</sequence>
<comment type="caution">
    <text evidence="4">The sequence shown here is derived from an EMBL/GenBank/DDBJ whole genome shotgun (WGS) entry which is preliminary data.</text>
</comment>
<dbReference type="PANTHER" id="PTHR43736">
    <property type="entry name" value="ADP-RIBOSE PYROPHOSPHATASE"/>
    <property type="match status" value="1"/>
</dbReference>
<name>A0A8J8BE15_9ACTN</name>
<comment type="similarity">
    <text evidence="1">Belongs to the Nudix hydrolase family.</text>
</comment>
<organism evidence="4 5">
    <name type="scientific">Actinocrinis puniceicyclus</name>
    <dbReference type="NCBI Taxonomy" id="977794"/>
    <lineage>
        <taxon>Bacteria</taxon>
        <taxon>Bacillati</taxon>
        <taxon>Actinomycetota</taxon>
        <taxon>Actinomycetes</taxon>
        <taxon>Catenulisporales</taxon>
        <taxon>Actinospicaceae</taxon>
        <taxon>Actinocrinis</taxon>
    </lineage>
</organism>
<dbReference type="EMBL" id="JAGSXH010000025">
    <property type="protein sequence ID" value="MBS2963339.1"/>
    <property type="molecule type" value="Genomic_DNA"/>
</dbReference>
<gene>
    <name evidence="4" type="ORF">KGA66_09805</name>
</gene>
<feature type="domain" description="Nudix hydrolase" evidence="3">
    <location>
        <begin position="13"/>
        <end position="143"/>
    </location>
</feature>
<reference evidence="4" key="1">
    <citation type="submission" date="2021-04" db="EMBL/GenBank/DDBJ databases">
        <title>Genome based classification of Actinospica acidithermotolerans sp. nov., an actinobacterium isolated from an Indonesian hot spring.</title>
        <authorList>
            <person name="Kusuma A.B."/>
            <person name="Putra K.E."/>
            <person name="Nafisah S."/>
            <person name="Loh J."/>
            <person name="Nouioui I."/>
            <person name="Goodfellow M."/>
        </authorList>
    </citation>
    <scope>NUCLEOTIDE SEQUENCE</scope>
    <source>
        <strain evidence="4">DSM 45618</strain>
    </source>
</reference>
<evidence type="ECO:0000313" key="4">
    <source>
        <dbReference type="EMBL" id="MBS2963339.1"/>
    </source>
</evidence>
<dbReference type="GO" id="GO:0016787">
    <property type="term" value="F:hydrolase activity"/>
    <property type="evidence" value="ECO:0007669"/>
    <property type="project" value="UniProtKB-KW"/>
</dbReference>
<dbReference type="PROSITE" id="PS00893">
    <property type="entry name" value="NUDIX_BOX"/>
    <property type="match status" value="1"/>
</dbReference>
<evidence type="ECO:0000259" key="3">
    <source>
        <dbReference type="PROSITE" id="PS51462"/>
    </source>
</evidence>
<proteinExistence type="inferred from homology"/>
<dbReference type="InterPro" id="IPR000086">
    <property type="entry name" value="NUDIX_hydrolase_dom"/>
</dbReference>
<evidence type="ECO:0000313" key="5">
    <source>
        <dbReference type="Proteomes" id="UP000677913"/>
    </source>
</evidence>
<dbReference type="InterPro" id="IPR015797">
    <property type="entry name" value="NUDIX_hydrolase-like_dom_sf"/>
</dbReference>
<accession>A0A8J8BE15</accession>
<dbReference type="SUPFAM" id="SSF55811">
    <property type="entry name" value="Nudix"/>
    <property type="match status" value="1"/>
</dbReference>
<dbReference type="PROSITE" id="PS51462">
    <property type="entry name" value="NUDIX"/>
    <property type="match status" value="1"/>
</dbReference>
<dbReference type="Gene3D" id="3.90.79.10">
    <property type="entry name" value="Nucleoside Triphosphate Pyrophosphohydrolase"/>
    <property type="match status" value="1"/>
</dbReference>
<dbReference type="PANTHER" id="PTHR43736:SF1">
    <property type="entry name" value="DIHYDRONEOPTERIN TRIPHOSPHATE DIPHOSPHATASE"/>
    <property type="match status" value="1"/>
</dbReference>
<dbReference type="Pfam" id="PF00293">
    <property type="entry name" value="NUDIX"/>
    <property type="match status" value="1"/>
</dbReference>
<dbReference type="RefSeq" id="WP_211466947.1">
    <property type="nucleotide sequence ID" value="NZ_JAGSXH010000025.1"/>
</dbReference>